<organism evidence="2 3">
    <name type="scientific">Morus notabilis</name>
    <dbReference type="NCBI Taxonomy" id="981085"/>
    <lineage>
        <taxon>Eukaryota</taxon>
        <taxon>Viridiplantae</taxon>
        <taxon>Streptophyta</taxon>
        <taxon>Embryophyta</taxon>
        <taxon>Tracheophyta</taxon>
        <taxon>Spermatophyta</taxon>
        <taxon>Magnoliopsida</taxon>
        <taxon>eudicotyledons</taxon>
        <taxon>Gunneridae</taxon>
        <taxon>Pentapetalae</taxon>
        <taxon>rosids</taxon>
        <taxon>fabids</taxon>
        <taxon>Rosales</taxon>
        <taxon>Moraceae</taxon>
        <taxon>Moreae</taxon>
        <taxon>Morus</taxon>
    </lineage>
</organism>
<feature type="compositionally biased region" description="Basic and acidic residues" evidence="1">
    <location>
        <begin position="42"/>
        <end position="55"/>
    </location>
</feature>
<feature type="region of interest" description="Disordered" evidence="1">
    <location>
        <begin position="10"/>
        <end position="55"/>
    </location>
</feature>
<dbReference type="Proteomes" id="UP000030645">
    <property type="component" value="Unassembled WGS sequence"/>
</dbReference>
<dbReference type="EMBL" id="KE627222">
    <property type="protein sequence ID" value="EXC60073.1"/>
    <property type="molecule type" value="Genomic_DNA"/>
</dbReference>
<evidence type="ECO:0000313" key="2">
    <source>
        <dbReference type="EMBL" id="EXC60073.1"/>
    </source>
</evidence>
<sequence>MVITVLRTRLPPRTKPRREAVANQIRELRRPENAAHTATDLGQDRPSMEVASDHRSQATEIAIQRLYIPQEPRRRHQRCSPEKIVRNLVLIAGEDDQSSCSSLRSRRRRRTSDFAF</sequence>
<dbReference type="AlphaFoldDB" id="W9T2Z7"/>
<keyword evidence="3" id="KW-1185">Reference proteome</keyword>
<evidence type="ECO:0000313" key="3">
    <source>
        <dbReference type="Proteomes" id="UP000030645"/>
    </source>
</evidence>
<gene>
    <name evidence="2" type="ORF">L484_000328</name>
</gene>
<evidence type="ECO:0000256" key="1">
    <source>
        <dbReference type="SAM" id="MobiDB-lite"/>
    </source>
</evidence>
<feature type="region of interest" description="Disordered" evidence="1">
    <location>
        <begin position="95"/>
        <end position="116"/>
    </location>
</feature>
<name>W9T2Z7_9ROSA</name>
<proteinExistence type="predicted"/>
<accession>W9T2Z7</accession>
<protein>
    <submittedName>
        <fullName evidence="2">Uncharacterized protein</fullName>
    </submittedName>
</protein>
<reference evidence="3" key="1">
    <citation type="submission" date="2013-01" db="EMBL/GenBank/DDBJ databases">
        <title>Draft Genome Sequence of a Mulberry Tree, Morus notabilis C.K. Schneid.</title>
        <authorList>
            <person name="He N."/>
            <person name="Zhao S."/>
        </authorList>
    </citation>
    <scope>NUCLEOTIDE SEQUENCE</scope>
</reference>